<feature type="compositionally biased region" description="Basic and acidic residues" evidence="1">
    <location>
        <begin position="48"/>
        <end position="64"/>
    </location>
</feature>
<dbReference type="STRING" id="5643.A0A060SER4"/>
<feature type="compositionally biased region" description="Basic and acidic residues" evidence="1">
    <location>
        <begin position="1"/>
        <end position="11"/>
    </location>
</feature>
<dbReference type="EMBL" id="CCBP010000094">
    <property type="protein sequence ID" value="CDO70873.1"/>
    <property type="molecule type" value="Genomic_DNA"/>
</dbReference>
<sequence length="177" mass="19350">MPNKRSARDDVISLDSSSSDDDGPVPGPSSSPSKRNVPSSPARRRSRETRSVELDVPHALDDASRTQLHVAIATSSEERVREAFAALIDALPSVTERVFSMLVATRVDEEQQDEEVGPGSHGAGRPEPSLSPQPPRVRERAVIAPRWATCANCGEEYDTGTPRRPRECNYHRGGRDL</sequence>
<accession>A0A060SER4</accession>
<dbReference type="OrthoDB" id="5422613at2759"/>
<name>A0A060SER4_PYCCI</name>
<keyword evidence="3" id="KW-1185">Reference proteome</keyword>
<evidence type="ECO:0008006" key="4">
    <source>
        <dbReference type="Google" id="ProtNLM"/>
    </source>
</evidence>
<protein>
    <recommendedName>
        <fullName evidence="4">C2H2-type domain-containing protein</fullName>
    </recommendedName>
</protein>
<dbReference type="Proteomes" id="UP000029665">
    <property type="component" value="Unassembled WGS sequence"/>
</dbReference>
<organism evidence="2 3">
    <name type="scientific">Pycnoporus cinnabarinus</name>
    <name type="common">Cinnabar-red polypore</name>
    <name type="synonym">Trametes cinnabarina</name>
    <dbReference type="NCBI Taxonomy" id="5643"/>
    <lineage>
        <taxon>Eukaryota</taxon>
        <taxon>Fungi</taxon>
        <taxon>Dikarya</taxon>
        <taxon>Basidiomycota</taxon>
        <taxon>Agaricomycotina</taxon>
        <taxon>Agaricomycetes</taxon>
        <taxon>Polyporales</taxon>
        <taxon>Polyporaceae</taxon>
        <taxon>Trametes</taxon>
    </lineage>
</organism>
<feature type="region of interest" description="Disordered" evidence="1">
    <location>
        <begin position="154"/>
        <end position="177"/>
    </location>
</feature>
<dbReference type="HOGENOM" id="CLU_1518602_0_0_1"/>
<feature type="region of interest" description="Disordered" evidence="1">
    <location>
        <begin position="107"/>
        <end position="139"/>
    </location>
</feature>
<evidence type="ECO:0000313" key="2">
    <source>
        <dbReference type="EMBL" id="CDO70873.1"/>
    </source>
</evidence>
<feature type="compositionally biased region" description="Low complexity" evidence="1">
    <location>
        <begin position="28"/>
        <end position="41"/>
    </location>
</feature>
<comment type="caution">
    <text evidence="2">The sequence shown here is derived from an EMBL/GenBank/DDBJ whole genome shotgun (WGS) entry which is preliminary data.</text>
</comment>
<evidence type="ECO:0000313" key="3">
    <source>
        <dbReference type="Proteomes" id="UP000029665"/>
    </source>
</evidence>
<feature type="compositionally biased region" description="Basic and acidic residues" evidence="1">
    <location>
        <begin position="164"/>
        <end position="177"/>
    </location>
</feature>
<dbReference type="AlphaFoldDB" id="A0A060SER4"/>
<proteinExistence type="predicted"/>
<gene>
    <name evidence="2" type="ORF">BN946_scf184804.g5</name>
</gene>
<feature type="region of interest" description="Disordered" evidence="1">
    <location>
        <begin position="1"/>
        <end position="65"/>
    </location>
</feature>
<reference evidence="2" key="1">
    <citation type="submission" date="2014-01" db="EMBL/GenBank/DDBJ databases">
        <title>The genome of the white-rot fungus Pycnoporus cinnabarinus: a basidiomycete model with a versatile arsenal for lignocellulosic biomass breakdown.</title>
        <authorList>
            <person name="Levasseur A."/>
            <person name="Lomascolo A."/>
            <person name="Ruiz-Duenas F.J."/>
            <person name="Uzan E."/>
            <person name="Piumi F."/>
            <person name="Kues U."/>
            <person name="Ram A.F.J."/>
            <person name="Murat C."/>
            <person name="Haon M."/>
            <person name="Benoit I."/>
            <person name="Arfi Y."/>
            <person name="Chevret D."/>
            <person name="Drula E."/>
            <person name="Kwon M.J."/>
            <person name="Gouret P."/>
            <person name="Lesage-Meessen L."/>
            <person name="Lombard V."/>
            <person name="Mariette J."/>
            <person name="Noirot C."/>
            <person name="Park J."/>
            <person name="Patyshakuliyeva A."/>
            <person name="Wieneger R.A.B."/>
            <person name="Wosten H.A.B."/>
            <person name="Martin F."/>
            <person name="Coutinho P.M."/>
            <person name="de Vries R."/>
            <person name="Martinez A.T."/>
            <person name="Klopp C."/>
            <person name="Pontarotti P."/>
            <person name="Henrissat B."/>
            <person name="Record E."/>
        </authorList>
    </citation>
    <scope>NUCLEOTIDE SEQUENCE [LARGE SCALE GENOMIC DNA]</scope>
    <source>
        <strain evidence="2">BRFM137</strain>
    </source>
</reference>
<evidence type="ECO:0000256" key="1">
    <source>
        <dbReference type="SAM" id="MobiDB-lite"/>
    </source>
</evidence>